<dbReference type="InterPro" id="IPR043128">
    <property type="entry name" value="Rev_trsase/Diguanyl_cyclase"/>
</dbReference>
<dbReference type="AlphaFoldDB" id="A0A6J8EB86"/>
<evidence type="ECO:0000313" key="2">
    <source>
        <dbReference type="Proteomes" id="UP000507470"/>
    </source>
</evidence>
<sequence length="170" mass="20018">MQVKEMTYIGHNLSADGVRPDQEKKRTITEMLASTDKKGVQRLLGTINYLTKFLPNMSAVTEHFRQKLLKEEHEFIWTHEQQKAFEKLRHPDKKSSIKFLRCVKTESWRFTHNASSPQYQQSNGLVEKFMQNVKKMLNKTQETEKIVHRHLKIQKYTSGKYGITCTTTDE</sequence>
<dbReference type="PANTHER" id="PTHR37984:SF8">
    <property type="entry name" value="CCHC-TYPE DOMAIN-CONTAINING PROTEIN"/>
    <property type="match status" value="1"/>
</dbReference>
<dbReference type="InterPro" id="IPR036397">
    <property type="entry name" value="RNaseH_sf"/>
</dbReference>
<dbReference type="InterPro" id="IPR043502">
    <property type="entry name" value="DNA/RNA_pol_sf"/>
</dbReference>
<gene>
    <name evidence="1" type="ORF">MCOR_49424</name>
</gene>
<accession>A0A6J8EB86</accession>
<keyword evidence="2" id="KW-1185">Reference proteome</keyword>
<proteinExistence type="predicted"/>
<reference evidence="1 2" key="1">
    <citation type="submission" date="2020-06" db="EMBL/GenBank/DDBJ databases">
        <authorList>
            <person name="Li R."/>
            <person name="Bekaert M."/>
        </authorList>
    </citation>
    <scope>NUCLEOTIDE SEQUENCE [LARGE SCALE GENOMIC DNA]</scope>
    <source>
        <strain evidence="2">wild</strain>
    </source>
</reference>
<evidence type="ECO:0000313" key="1">
    <source>
        <dbReference type="EMBL" id="CAC5416845.1"/>
    </source>
</evidence>
<name>A0A6J8EB86_MYTCO</name>
<evidence type="ECO:0008006" key="3">
    <source>
        <dbReference type="Google" id="ProtNLM"/>
    </source>
</evidence>
<dbReference type="GO" id="GO:0003676">
    <property type="term" value="F:nucleic acid binding"/>
    <property type="evidence" value="ECO:0007669"/>
    <property type="project" value="InterPro"/>
</dbReference>
<organism evidence="1 2">
    <name type="scientific">Mytilus coruscus</name>
    <name type="common">Sea mussel</name>
    <dbReference type="NCBI Taxonomy" id="42192"/>
    <lineage>
        <taxon>Eukaryota</taxon>
        <taxon>Metazoa</taxon>
        <taxon>Spiralia</taxon>
        <taxon>Lophotrochozoa</taxon>
        <taxon>Mollusca</taxon>
        <taxon>Bivalvia</taxon>
        <taxon>Autobranchia</taxon>
        <taxon>Pteriomorphia</taxon>
        <taxon>Mytilida</taxon>
        <taxon>Mytiloidea</taxon>
        <taxon>Mytilidae</taxon>
        <taxon>Mytilinae</taxon>
        <taxon>Mytilus</taxon>
    </lineage>
</organism>
<dbReference type="GO" id="GO:0006259">
    <property type="term" value="P:DNA metabolic process"/>
    <property type="evidence" value="ECO:0007669"/>
    <property type="project" value="UniProtKB-ARBA"/>
</dbReference>
<dbReference type="PANTHER" id="PTHR37984">
    <property type="entry name" value="PROTEIN CBG26694"/>
    <property type="match status" value="1"/>
</dbReference>
<dbReference type="Proteomes" id="UP000507470">
    <property type="component" value="Unassembled WGS sequence"/>
</dbReference>
<dbReference type="InterPro" id="IPR050951">
    <property type="entry name" value="Retrovirus_Pol_polyprotein"/>
</dbReference>
<dbReference type="EMBL" id="CACVKT020008715">
    <property type="protein sequence ID" value="CAC5416845.1"/>
    <property type="molecule type" value="Genomic_DNA"/>
</dbReference>
<dbReference type="Gene3D" id="3.30.420.10">
    <property type="entry name" value="Ribonuclease H-like superfamily/Ribonuclease H"/>
    <property type="match status" value="1"/>
</dbReference>
<protein>
    <recommendedName>
        <fullName evidence="3">Reverse transcriptase/retrotransposon-derived protein RNase H-like domain-containing protein</fullName>
    </recommendedName>
</protein>
<dbReference type="Gene3D" id="3.30.70.270">
    <property type="match status" value="1"/>
</dbReference>
<dbReference type="OrthoDB" id="6142245at2759"/>
<dbReference type="SUPFAM" id="SSF56672">
    <property type="entry name" value="DNA/RNA polymerases"/>
    <property type="match status" value="1"/>
</dbReference>